<feature type="region of interest" description="Disordered" evidence="4">
    <location>
        <begin position="390"/>
        <end position="493"/>
    </location>
</feature>
<dbReference type="GO" id="GO:0006261">
    <property type="term" value="P:DNA-templated DNA replication"/>
    <property type="evidence" value="ECO:0007669"/>
    <property type="project" value="TreeGrafter"/>
</dbReference>
<dbReference type="Pfam" id="PF00400">
    <property type="entry name" value="WD40"/>
    <property type="match status" value="2"/>
</dbReference>
<dbReference type="InterPro" id="IPR015943">
    <property type="entry name" value="WD40/YVTN_repeat-like_dom_sf"/>
</dbReference>
<dbReference type="PhylomeDB" id="B4N279"/>
<dbReference type="SUPFAM" id="SSF50978">
    <property type="entry name" value="WD40 repeat-like"/>
    <property type="match status" value="1"/>
</dbReference>
<dbReference type="PROSITE" id="PS50294">
    <property type="entry name" value="WD_REPEATS_REGION"/>
    <property type="match status" value="1"/>
</dbReference>
<dbReference type="OMA" id="RYKGGGC"/>
<evidence type="ECO:0000313" key="6">
    <source>
        <dbReference type="Proteomes" id="UP000007798"/>
    </source>
</evidence>
<dbReference type="Gene3D" id="2.130.10.10">
    <property type="entry name" value="YVTN repeat-like/Quinoprotein amine dehydrogenase"/>
    <property type="match status" value="2"/>
</dbReference>
<dbReference type="PROSITE" id="PS50082">
    <property type="entry name" value="WD_REPEATS_2"/>
    <property type="match status" value="2"/>
</dbReference>
<sequence>MGEIVEALFTCVSSEDNTTCSVQDLRTGTDLMKYKGGGNAQHHSLAMLSSHYVMAANTMKPLLHVWPINGQEQMSGLRFVVPGKVNALALSPDGAFLVVGIQENIYIWHLNTGRMLNTISRHYQAITCLRFNDNGEHFVSAGKDGAVLVWNLTQAVSPLDTGDQEANAPLYSFYDHGLAVTDLYIGLGGLRSFMYTVSLDRCCKLYDLNSGSMLLSVVFPVALHSVIVNRLETMVYVGTSEGTILPFHLQKVPRQKEYHLEEEESQAFAGGHLAGKAISCLALSVNGQQLISGGEDKLVCLWDVTSRQLIKSIAQTGVVTNLRVRLCSPSIFQPENKQPQLFADSLKRMISPADDDDECIQLNIHEVYSKGYCIKPRDFSEPEVGFKATTNGFCHSNGTEAASEDKETTEKANLENGKPSEEEELANSEDEASEEDEEDAEDDEDDDDDDDNDEEEAAEDDDEEIASDEETTEEELDDSLTSNPSKPDDAQLQKLIEENSRLKAEAQRMFEIMFNHIAINPKPQPQPQSTEKRKKARKN</sequence>
<dbReference type="STRING" id="7260.B4N279"/>
<dbReference type="InterPro" id="IPR001680">
    <property type="entry name" value="WD40_rpt"/>
</dbReference>
<organism evidence="5 6">
    <name type="scientific">Drosophila willistoni</name>
    <name type="common">Fruit fly</name>
    <dbReference type="NCBI Taxonomy" id="7260"/>
    <lineage>
        <taxon>Eukaryota</taxon>
        <taxon>Metazoa</taxon>
        <taxon>Ecdysozoa</taxon>
        <taxon>Arthropoda</taxon>
        <taxon>Hexapoda</taxon>
        <taxon>Insecta</taxon>
        <taxon>Pterygota</taxon>
        <taxon>Neoptera</taxon>
        <taxon>Endopterygota</taxon>
        <taxon>Diptera</taxon>
        <taxon>Brachycera</taxon>
        <taxon>Muscomorpha</taxon>
        <taxon>Ephydroidea</taxon>
        <taxon>Drosophilidae</taxon>
        <taxon>Drosophila</taxon>
        <taxon>Sophophora</taxon>
    </lineage>
</organism>
<dbReference type="KEGG" id="dwi:6644755"/>
<evidence type="ECO:0000256" key="2">
    <source>
        <dbReference type="ARBA" id="ARBA00022737"/>
    </source>
</evidence>
<dbReference type="PROSITE" id="PS00678">
    <property type="entry name" value="WD_REPEATS_1"/>
    <property type="match status" value="1"/>
</dbReference>
<accession>B4N279</accession>
<feature type="compositionally biased region" description="Acidic residues" evidence="4">
    <location>
        <begin position="421"/>
        <end position="478"/>
    </location>
</feature>
<dbReference type="HOGENOM" id="CLU_029749_0_0_1"/>
<dbReference type="OrthoDB" id="756370at2759"/>
<dbReference type="SMART" id="SM00320">
    <property type="entry name" value="WD40"/>
    <property type="match status" value="4"/>
</dbReference>
<feature type="repeat" description="WD" evidence="3">
    <location>
        <begin position="119"/>
        <end position="152"/>
    </location>
</feature>
<dbReference type="FunCoup" id="B4N279">
    <property type="interactions" value="1245"/>
</dbReference>
<name>B4N279_DROWI</name>
<gene>
    <name evidence="5" type="primary">Dwil\GK16448</name>
    <name evidence="5" type="ORF">Dwil_GK16448</name>
</gene>
<dbReference type="Proteomes" id="UP000007798">
    <property type="component" value="Unassembled WGS sequence"/>
</dbReference>
<reference evidence="5 6" key="1">
    <citation type="journal article" date="2007" name="Nature">
        <title>Evolution of genes and genomes on the Drosophila phylogeny.</title>
        <authorList>
            <consortium name="Drosophila 12 Genomes Consortium"/>
            <person name="Clark A.G."/>
            <person name="Eisen M.B."/>
            <person name="Smith D.R."/>
            <person name="Bergman C.M."/>
            <person name="Oliver B."/>
            <person name="Markow T.A."/>
            <person name="Kaufman T.C."/>
            <person name="Kellis M."/>
            <person name="Gelbart W."/>
            <person name="Iyer V.N."/>
            <person name="Pollard D.A."/>
            <person name="Sackton T.B."/>
            <person name="Larracuente A.M."/>
            <person name="Singh N.D."/>
            <person name="Abad J.P."/>
            <person name="Abt D.N."/>
            <person name="Adryan B."/>
            <person name="Aguade M."/>
            <person name="Akashi H."/>
            <person name="Anderson W.W."/>
            <person name="Aquadro C.F."/>
            <person name="Ardell D.H."/>
            <person name="Arguello R."/>
            <person name="Artieri C.G."/>
            <person name="Barbash D.A."/>
            <person name="Barker D."/>
            <person name="Barsanti P."/>
            <person name="Batterham P."/>
            <person name="Batzoglou S."/>
            <person name="Begun D."/>
            <person name="Bhutkar A."/>
            <person name="Blanco E."/>
            <person name="Bosak S.A."/>
            <person name="Bradley R.K."/>
            <person name="Brand A.D."/>
            <person name="Brent M.R."/>
            <person name="Brooks A.N."/>
            <person name="Brown R.H."/>
            <person name="Butlin R.K."/>
            <person name="Caggese C."/>
            <person name="Calvi B.R."/>
            <person name="Bernardo de Carvalho A."/>
            <person name="Caspi A."/>
            <person name="Castrezana S."/>
            <person name="Celniker S.E."/>
            <person name="Chang J.L."/>
            <person name="Chapple C."/>
            <person name="Chatterji S."/>
            <person name="Chinwalla A."/>
            <person name="Civetta A."/>
            <person name="Clifton S.W."/>
            <person name="Comeron J.M."/>
            <person name="Costello J.C."/>
            <person name="Coyne J.A."/>
            <person name="Daub J."/>
            <person name="David R.G."/>
            <person name="Delcher A.L."/>
            <person name="Delehaunty K."/>
            <person name="Do C.B."/>
            <person name="Ebling H."/>
            <person name="Edwards K."/>
            <person name="Eickbush T."/>
            <person name="Evans J.D."/>
            <person name="Filipski A."/>
            <person name="Findeiss S."/>
            <person name="Freyhult E."/>
            <person name="Fulton L."/>
            <person name="Fulton R."/>
            <person name="Garcia A.C."/>
            <person name="Gardiner A."/>
            <person name="Garfield D.A."/>
            <person name="Garvin B.E."/>
            <person name="Gibson G."/>
            <person name="Gilbert D."/>
            <person name="Gnerre S."/>
            <person name="Godfrey J."/>
            <person name="Good R."/>
            <person name="Gotea V."/>
            <person name="Gravely B."/>
            <person name="Greenberg A.J."/>
            <person name="Griffiths-Jones S."/>
            <person name="Gross S."/>
            <person name="Guigo R."/>
            <person name="Gustafson E.A."/>
            <person name="Haerty W."/>
            <person name="Hahn M.W."/>
            <person name="Halligan D.L."/>
            <person name="Halpern A.L."/>
            <person name="Halter G.M."/>
            <person name="Han M.V."/>
            <person name="Heger A."/>
            <person name="Hillier L."/>
            <person name="Hinrichs A.S."/>
            <person name="Holmes I."/>
            <person name="Hoskins R.A."/>
            <person name="Hubisz M.J."/>
            <person name="Hultmark D."/>
            <person name="Huntley M.A."/>
            <person name="Jaffe D.B."/>
            <person name="Jagadeeshan S."/>
            <person name="Jeck W.R."/>
            <person name="Johnson J."/>
            <person name="Jones C.D."/>
            <person name="Jordan W.C."/>
            <person name="Karpen G.H."/>
            <person name="Kataoka E."/>
            <person name="Keightley P.D."/>
            <person name="Kheradpour P."/>
            <person name="Kirkness E.F."/>
            <person name="Koerich L.B."/>
            <person name="Kristiansen K."/>
            <person name="Kudrna D."/>
            <person name="Kulathinal R.J."/>
            <person name="Kumar S."/>
            <person name="Kwok R."/>
            <person name="Lander E."/>
            <person name="Langley C.H."/>
            <person name="Lapoint R."/>
            <person name="Lazzaro B.P."/>
            <person name="Lee S.J."/>
            <person name="Levesque L."/>
            <person name="Li R."/>
            <person name="Lin C.F."/>
            <person name="Lin M.F."/>
            <person name="Lindblad-Toh K."/>
            <person name="Llopart A."/>
            <person name="Long M."/>
            <person name="Low L."/>
            <person name="Lozovsky E."/>
            <person name="Lu J."/>
            <person name="Luo M."/>
            <person name="Machado C.A."/>
            <person name="Makalowski W."/>
            <person name="Marzo M."/>
            <person name="Matsuda M."/>
            <person name="Matzkin L."/>
            <person name="McAllister B."/>
            <person name="McBride C.S."/>
            <person name="McKernan B."/>
            <person name="McKernan K."/>
            <person name="Mendez-Lago M."/>
            <person name="Minx P."/>
            <person name="Mollenhauer M.U."/>
            <person name="Montooth K."/>
            <person name="Mount S.M."/>
            <person name="Mu X."/>
            <person name="Myers E."/>
            <person name="Negre B."/>
            <person name="Newfeld S."/>
            <person name="Nielsen R."/>
            <person name="Noor M.A."/>
            <person name="O'Grady P."/>
            <person name="Pachter L."/>
            <person name="Papaceit M."/>
            <person name="Parisi M.J."/>
            <person name="Parisi M."/>
            <person name="Parts L."/>
            <person name="Pedersen J.S."/>
            <person name="Pesole G."/>
            <person name="Phillippy A.M."/>
            <person name="Ponting C.P."/>
            <person name="Pop M."/>
            <person name="Porcelli D."/>
            <person name="Powell J.R."/>
            <person name="Prohaska S."/>
            <person name="Pruitt K."/>
            <person name="Puig M."/>
            <person name="Quesneville H."/>
            <person name="Ram K.R."/>
            <person name="Rand D."/>
            <person name="Rasmussen M.D."/>
            <person name="Reed L.K."/>
            <person name="Reenan R."/>
            <person name="Reily A."/>
            <person name="Remington K.A."/>
            <person name="Rieger T.T."/>
            <person name="Ritchie M.G."/>
            <person name="Robin C."/>
            <person name="Rogers Y.H."/>
            <person name="Rohde C."/>
            <person name="Rozas J."/>
            <person name="Rubenfield M.J."/>
            <person name="Ruiz A."/>
            <person name="Russo S."/>
            <person name="Salzberg S.L."/>
            <person name="Sanchez-Gracia A."/>
            <person name="Saranga D.J."/>
            <person name="Sato H."/>
            <person name="Schaeffer S.W."/>
            <person name="Schatz M.C."/>
            <person name="Schlenke T."/>
            <person name="Schwartz R."/>
            <person name="Segarra C."/>
            <person name="Singh R.S."/>
            <person name="Sirot L."/>
            <person name="Sirota M."/>
            <person name="Sisneros N.B."/>
            <person name="Smith C.D."/>
            <person name="Smith T.F."/>
            <person name="Spieth J."/>
            <person name="Stage D.E."/>
            <person name="Stark A."/>
            <person name="Stephan W."/>
            <person name="Strausberg R.L."/>
            <person name="Strempel S."/>
            <person name="Sturgill D."/>
            <person name="Sutton G."/>
            <person name="Sutton G.G."/>
            <person name="Tao W."/>
            <person name="Teichmann S."/>
            <person name="Tobari Y.N."/>
            <person name="Tomimura Y."/>
            <person name="Tsolas J.M."/>
            <person name="Valente V.L."/>
            <person name="Venter E."/>
            <person name="Venter J.C."/>
            <person name="Vicario S."/>
            <person name="Vieira F.G."/>
            <person name="Vilella A.J."/>
            <person name="Villasante A."/>
            <person name="Walenz B."/>
            <person name="Wang J."/>
            <person name="Wasserman M."/>
            <person name="Watts T."/>
            <person name="Wilson D."/>
            <person name="Wilson R.K."/>
            <person name="Wing R.A."/>
            <person name="Wolfner M.F."/>
            <person name="Wong A."/>
            <person name="Wong G.K."/>
            <person name="Wu C.I."/>
            <person name="Wu G."/>
            <person name="Yamamoto D."/>
            <person name="Yang H.P."/>
            <person name="Yang S.P."/>
            <person name="Yorke J.A."/>
            <person name="Yoshida K."/>
            <person name="Zdobnov E."/>
            <person name="Zhang P."/>
            <person name="Zhang Y."/>
            <person name="Zimin A.V."/>
            <person name="Baldwin J."/>
            <person name="Abdouelleil A."/>
            <person name="Abdulkadir J."/>
            <person name="Abebe A."/>
            <person name="Abera B."/>
            <person name="Abreu J."/>
            <person name="Acer S.C."/>
            <person name="Aftuck L."/>
            <person name="Alexander A."/>
            <person name="An P."/>
            <person name="Anderson E."/>
            <person name="Anderson S."/>
            <person name="Arachi H."/>
            <person name="Azer M."/>
            <person name="Bachantsang P."/>
            <person name="Barry A."/>
            <person name="Bayul T."/>
            <person name="Berlin A."/>
            <person name="Bessette D."/>
            <person name="Bloom T."/>
            <person name="Blye J."/>
            <person name="Boguslavskiy L."/>
            <person name="Bonnet C."/>
            <person name="Boukhgalter B."/>
            <person name="Bourzgui I."/>
            <person name="Brown A."/>
            <person name="Cahill P."/>
            <person name="Channer S."/>
            <person name="Cheshatsang Y."/>
            <person name="Chuda L."/>
            <person name="Citroen M."/>
            <person name="Collymore A."/>
            <person name="Cooke P."/>
            <person name="Costello M."/>
            <person name="D'Aco K."/>
            <person name="Daza R."/>
            <person name="De Haan G."/>
            <person name="DeGray S."/>
            <person name="DeMaso C."/>
            <person name="Dhargay N."/>
            <person name="Dooley K."/>
            <person name="Dooley E."/>
            <person name="Doricent M."/>
            <person name="Dorje P."/>
            <person name="Dorjee K."/>
            <person name="Dupes A."/>
            <person name="Elong R."/>
            <person name="Falk J."/>
            <person name="Farina A."/>
            <person name="Faro S."/>
            <person name="Ferguson D."/>
            <person name="Fisher S."/>
            <person name="Foley C.D."/>
            <person name="Franke A."/>
            <person name="Friedrich D."/>
            <person name="Gadbois L."/>
            <person name="Gearin G."/>
            <person name="Gearin C.R."/>
            <person name="Giannoukos G."/>
            <person name="Goode T."/>
            <person name="Graham J."/>
            <person name="Grandbois E."/>
            <person name="Grewal S."/>
            <person name="Gyaltsen K."/>
            <person name="Hafez N."/>
            <person name="Hagos B."/>
            <person name="Hall J."/>
            <person name="Henson C."/>
            <person name="Hollinger A."/>
            <person name="Honan T."/>
            <person name="Huard M.D."/>
            <person name="Hughes L."/>
            <person name="Hurhula B."/>
            <person name="Husby M.E."/>
            <person name="Kamat A."/>
            <person name="Kanga B."/>
            <person name="Kashin S."/>
            <person name="Khazanovich D."/>
            <person name="Kisner P."/>
            <person name="Lance K."/>
            <person name="Lara M."/>
            <person name="Lee W."/>
            <person name="Lennon N."/>
            <person name="Letendre F."/>
            <person name="LeVine R."/>
            <person name="Lipovsky A."/>
            <person name="Liu X."/>
            <person name="Liu J."/>
            <person name="Liu S."/>
            <person name="Lokyitsang T."/>
            <person name="Lokyitsang Y."/>
            <person name="Lubonja R."/>
            <person name="Lui A."/>
            <person name="MacDonald P."/>
            <person name="Magnisalis V."/>
            <person name="Maru K."/>
            <person name="Matthews C."/>
            <person name="McCusker W."/>
            <person name="McDonough S."/>
            <person name="Mehta T."/>
            <person name="Meldrim J."/>
            <person name="Meneus L."/>
            <person name="Mihai O."/>
            <person name="Mihalev A."/>
            <person name="Mihova T."/>
            <person name="Mittelman R."/>
            <person name="Mlenga V."/>
            <person name="Montmayeur A."/>
            <person name="Mulrain L."/>
            <person name="Navidi A."/>
            <person name="Naylor J."/>
            <person name="Negash T."/>
            <person name="Nguyen T."/>
            <person name="Nguyen N."/>
            <person name="Nicol R."/>
            <person name="Norbu C."/>
            <person name="Norbu N."/>
            <person name="Novod N."/>
            <person name="O'Neill B."/>
            <person name="Osman S."/>
            <person name="Markiewicz E."/>
            <person name="Oyono O.L."/>
            <person name="Patti C."/>
            <person name="Phunkhang P."/>
            <person name="Pierre F."/>
            <person name="Priest M."/>
            <person name="Raghuraman S."/>
            <person name="Rege F."/>
            <person name="Reyes R."/>
            <person name="Rise C."/>
            <person name="Rogov P."/>
            <person name="Ross K."/>
            <person name="Ryan E."/>
            <person name="Settipalli S."/>
            <person name="Shea T."/>
            <person name="Sherpa N."/>
            <person name="Shi L."/>
            <person name="Shih D."/>
            <person name="Sparrow T."/>
            <person name="Spaulding J."/>
            <person name="Stalker J."/>
            <person name="Stange-Thomann N."/>
            <person name="Stavropoulos S."/>
            <person name="Stone C."/>
            <person name="Strader C."/>
            <person name="Tesfaye S."/>
            <person name="Thomson T."/>
            <person name="Thoulutsang Y."/>
            <person name="Thoulutsang D."/>
            <person name="Topham K."/>
            <person name="Topping I."/>
            <person name="Tsamla T."/>
            <person name="Vassiliev H."/>
            <person name="Vo A."/>
            <person name="Wangchuk T."/>
            <person name="Wangdi T."/>
            <person name="Weiand M."/>
            <person name="Wilkinson J."/>
            <person name="Wilson A."/>
            <person name="Yadav S."/>
            <person name="Young G."/>
            <person name="Yu Q."/>
            <person name="Zembek L."/>
            <person name="Zhong D."/>
            <person name="Zimmer A."/>
            <person name="Zwirko Z."/>
            <person name="Jaffe D.B."/>
            <person name="Alvarez P."/>
            <person name="Brockman W."/>
            <person name="Butler J."/>
            <person name="Chin C."/>
            <person name="Gnerre S."/>
            <person name="Grabherr M."/>
            <person name="Kleber M."/>
            <person name="Mauceli E."/>
            <person name="MacCallum I."/>
        </authorList>
    </citation>
    <scope>NUCLEOTIDE SEQUENCE [LARGE SCALE GENOMIC DNA]</scope>
    <source>
        <strain evidence="6">Tucson 14030-0811.24</strain>
    </source>
</reference>
<dbReference type="eggNOG" id="KOG0646">
    <property type="taxonomic scope" value="Eukaryota"/>
</dbReference>
<dbReference type="InterPro" id="IPR045227">
    <property type="entry name" value="WDR18/Ipi3/RID3"/>
</dbReference>
<dbReference type="PANTHER" id="PTHR18763">
    <property type="entry name" value="WD-REPEAT PROTEIN 18"/>
    <property type="match status" value="1"/>
</dbReference>
<keyword evidence="1 3" id="KW-0853">WD repeat</keyword>
<keyword evidence="6" id="KW-1185">Reference proteome</keyword>
<evidence type="ECO:0000256" key="4">
    <source>
        <dbReference type="SAM" id="MobiDB-lite"/>
    </source>
</evidence>
<dbReference type="GO" id="GO:0120330">
    <property type="term" value="C:rixosome complex"/>
    <property type="evidence" value="ECO:0007669"/>
    <property type="project" value="TreeGrafter"/>
</dbReference>
<dbReference type="EMBL" id="CH963925">
    <property type="protein sequence ID" value="EDW78468.1"/>
    <property type="molecule type" value="Genomic_DNA"/>
</dbReference>
<feature type="repeat" description="WD" evidence="3">
    <location>
        <begin position="278"/>
        <end position="312"/>
    </location>
</feature>
<protein>
    <submittedName>
        <fullName evidence="5">Uncharacterized protein</fullName>
    </submittedName>
</protein>
<feature type="compositionally biased region" description="Polar residues" evidence="4">
    <location>
        <begin position="390"/>
        <end position="400"/>
    </location>
</feature>
<evidence type="ECO:0000256" key="3">
    <source>
        <dbReference type="PROSITE-ProRule" id="PRU00221"/>
    </source>
</evidence>
<dbReference type="PANTHER" id="PTHR18763:SF0">
    <property type="entry name" value="WD REPEAT-CONTAINING PROTEIN 18"/>
    <property type="match status" value="1"/>
</dbReference>
<dbReference type="InParanoid" id="B4N279"/>
<keyword evidence="2" id="KW-0677">Repeat</keyword>
<dbReference type="InterPro" id="IPR036322">
    <property type="entry name" value="WD40_repeat_dom_sf"/>
</dbReference>
<dbReference type="InterPro" id="IPR019775">
    <property type="entry name" value="WD40_repeat_CS"/>
</dbReference>
<dbReference type="GO" id="GO:0006364">
    <property type="term" value="P:rRNA processing"/>
    <property type="evidence" value="ECO:0007669"/>
    <property type="project" value="TreeGrafter"/>
</dbReference>
<feature type="region of interest" description="Disordered" evidence="4">
    <location>
        <begin position="517"/>
        <end position="539"/>
    </location>
</feature>
<evidence type="ECO:0000313" key="5">
    <source>
        <dbReference type="EMBL" id="EDW78468.1"/>
    </source>
</evidence>
<proteinExistence type="predicted"/>
<dbReference type="GO" id="GO:0005656">
    <property type="term" value="C:nuclear pre-replicative complex"/>
    <property type="evidence" value="ECO:0007669"/>
    <property type="project" value="TreeGrafter"/>
</dbReference>
<dbReference type="AlphaFoldDB" id="B4N279"/>
<evidence type="ECO:0000256" key="1">
    <source>
        <dbReference type="ARBA" id="ARBA00022574"/>
    </source>
</evidence>
<feature type="compositionally biased region" description="Basic and acidic residues" evidence="4">
    <location>
        <begin position="403"/>
        <end position="413"/>
    </location>
</feature>